<keyword evidence="3 6" id="KW-0812">Transmembrane</keyword>
<dbReference type="PANTHER" id="PTHR30619">
    <property type="entry name" value="DNA INTERNALIZATION/COMPETENCE PROTEIN COMEC/REC2"/>
    <property type="match status" value="1"/>
</dbReference>
<evidence type="ECO:0000259" key="8">
    <source>
        <dbReference type="Pfam" id="PF13567"/>
    </source>
</evidence>
<dbReference type="NCBIfam" id="TIGR00360">
    <property type="entry name" value="ComEC_N-term"/>
    <property type="match status" value="1"/>
</dbReference>
<sequence length="680" mass="78407">MHKLLNIPFLVLTLSLITGIIIGYYSEIELKLVLTYQIIAITGLLVSWWYAKKIFKSTVGFSVLVIMTFTFFGITIVKINNPKHNSNYYTNLIKNDKNPNVISFHIKERLKPSTYYEKYIVNITSINQETTQGKLLIQIAKDSLNQKLTIGDSYVTFETLKPIATALNPNQFDYADFLSKQYVFHKINLKFEQLKPTDLHVFSIYRIAHLIRTDIHQNLASYNFNKKQLSIINALLLGQRQDIDSNTFNDYRDAGAIHILAVSGLHIGILLLILNSILKPLNHFRKNGKVAKTIFIILILWCFAVIAGLSPSVLRAVTMFSFIAIGMHIRSKTSIYNSLIVSMFALLCVRPLLLFSIGFQLSYLAVFAIVWIQPSLAKLYTPRFYIDTKLWETFTVTIAAQLGLLPLLLFYFHQFPLLFFISNLIIIPVLGIILGFGIIVIFLAEMQLLTDWIALIFGNFINAMNFIVYWVSKQEIFIITNIYFSFRMLITGYSFIISLIFTLKKTCSRNIITVLISSVLFLSTMIYERHLNLTKEELIVFHNYRNTTLGVLQNQYLRLFTKDSVSITAKNYLLKNYLIENNSKLHNTEKLNNIYHYKTKTILVIDSSSIYQIKKIHPDIIILTNSPKIHLDRVIQTLKPKLIVADGSNYKSYLDQWEKNCVKQNIPFHRTDKKGAFILN</sequence>
<name>A0A1H7NKH4_AQUAM</name>
<evidence type="ECO:0000256" key="1">
    <source>
        <dbReference type="ARBA" id="ARBA00004651"/>
    </source>
</evidence>
<keyword evidence="4 6" id="KW-1133">Transmembrane helix</keyword>
<evidence type="ECO:0000256" key="3">
    <source>
        <dbReference type="ARBA" id="ARBA00022692"/>
    </source>
</evidence>
<dbReference type="EMBL" id="FOAB01000003">
    <property type="protein sequence ID" value="SEL23525.1"/>
    <property type="molecule type" value="Genomic_DNA"/>
</dbReference>
<dbReference type="STRING" id="1038014.SAMN04487910_2112"/>
<feature type="transmembrane region" description="Helical" evidence="6">
    <location>
        <begin position="509"/>
        <end position="527"/>
    </location>
</feature>
<evidence type="ECO:0000256" key="6">
    <source>
        <dbReference type="SAM" id="Phobius"/>
    </source>
</evidence>
<dbReference type="InterPro" id="IPR052159">
    <property type="entry name" value="Competence_DNA_uptake"/>
</dbReference>
<feature type="transmembrane region" description="Helical" evidence="6">
    <location>
        <begin position="424"/>
        <end position="446"/>
    </location>
</feature>
<evidence type="ECO:0000256" key="4">
    <source>
        <dbReference type="ARBA" id="ARBA00022989"/>
    </source>
</evidence>
<keyword evidence="5 6" id="KW-0472">Membrane</keyword>
<feature type="domain" description="DUF4131" evidence="8">
    <location>
        <begin position="39"/>
        <end position="189"/>
    </location>
</feature>
<feature type="transmembrane region" description="Helical" evidence="6">
    <location>
        <begin position="32"/>
        <end position="51"/>
    </location>
</feature>
<dbReference type="Proteomes" id="UP000198521">
    <property type="component" value="Unassembled WGS sequence"/>
</dbReference>
<dbReference type="InterPro" id="IPR004477">
    <property type="entry name" value="ComEC_N"/>
</dbReference>
<dbReference type="Pfam" id="PF13567">
    <property type="entry name" value="DUF4131"/>
    <property type="match status" value="1"/>
</dbReference>
<feature type="transmembrane region" description="Helical" evidence="6">
    <location>
        <begin position="452"/>
        <end position="472"/>
    </location>
</feature>
<comment type="subcellular location">
    <subcellularLocation>
        <location evidence="1">Cell membrane</location>
        <topology evidence="1">Multi-pass membrane protein</topology>
    </subcellularLocation>
</comment>
<dbReference type="Pfam" id="PF03772">
    <property type="entry name" value="Competence"/>
    <property type="match status" value="1"/>
</dbReference>
<feature type="transmembrane region" description="Helical" evidence="6">
    <location>
        <begin position="393"/>
        <end position="412"/>
    </location>
</feature>
<evidence type="ECO:0000256" key="2">
    <source>
        <dbReference type="ARBA" id="ARBA00022475"/>
    </source>
</evidence>
<feature type="transmembrane region" description="Helical" evidence="6">
    <location>
        <begin position="352"/>
        <end position="373"/>
    </location>
</feature>
<dbReference type="PANTHER" id="PTHR30619:SF1">
    <property type="entry name" value="RECOMBINATION PROTEIN 2"/>
    <property type="match status" value="1"/>
</dbReference>
<feature type="transmembrane region" description="Helical" evidence="6">
    <location>
        <begin position="290"/>
        <end position="307"/>
    </location>
</feature>
<protein>
    <submittedName>
        <fullName evidence="9">Competence protein ComEC</fullName>
    </submittedName>
</protein>
<feature type="domain" description="ComEC/Rec2-related protein" evidence="7">
    <location>
        <begin position="235"/>
        <end position="504"/>
    </location>
</feature>
<gene>
    <name evidence="9" type="ORF">SAMN04487910_2112</name>
</gene>
<feature type="transmembrane region" description="Helical" evidence="6">
    <location>
        <begin position="484"/>
        <end position="503"/>
    </location>
</feature>
<organism evidence="9 10">
    <name type="scientific">Aquimarina amphilecti</name>
    <dbReference type="NCBI Taxonomy" id="1038014"/>
    <lineage>
        <taxon>Bacteria</taxon>
        <taxon>Pseudomonadati</taxon>
        <taxon>Bacteroidota</taxon>
        <taxon>Flavobacteriia</taxon>
        <taxon>Flavobacteriales</taxon>
        <taxon>Flavobacteriaceae</taxon>
        <taxon>Aquimarina</taxon>
    </lineage>
</organism>
<dbReference type="GO" id="GO:0005886">
    <property type="term" value="C:plasma membrane"/>
    <property type="evidence" value="ECO:0007669"/>
    <property type="project" value="UniProtKB-SubCell"/>
</dbReference>
<dbReference type="AlphaFoldDB" id="A0A1H7NKH4"/>
<feature type="transmembrane region" description="Helical" evidence="6">
    <location>
        <begin position="58"/>
        <end position="77"/>
    </location>
</feature>
<reference evidence="9 10" key="1">
    <citation type="submission" date="2016-10" db="EMBL/GenBank/DDBJ databases">
        <authorList>
            <person name="de Groot N.N."/>
        </authorList>
    </citation>
    <scope>NUCLEOTIDE SEQUENCE [LARGE SCALE GENOMIC DNA]</scope>
    <source>
        <strain evidence="9 10">DSM 25232</strain>
    </source>
</reference>
<dbReference type="InterPro" id="IPR025405">
    <property type="entry name" value="DUF4131"/>
</dbReference>
<feature type="transmembrane region" description="Helical" evidence="6">
    <location>
        <begin position="7"/>
        <end position="26"/>
    </location>
</feature>
<feature type="transmembrane region" description="Helical" evidence="6">
    <location>
        <begin position="255"/>
        <end position="278"/>
    </location>
</feature>
<evidence type="ECO:0000313" key="10">
    <source>
        <dbReference type="Proteomes" id="UP000198521"/>
    </source>
</evidence>
<proteinExistence type="predicted"/>
<evidence type="ECO:0000259" key="7">
    <source>
        <dbReference type="Pfam" id="PF03772"/>
    </source>
</evidence>
<evidence type="ECO:0000313" key="9">
    <source>
        <dbReference type="EMBL" id="SEL23525.1"/>
    </source>
</evidence>
<dbReference type="OrthoDB" id="9761531at2"/>
<dbReference type="RefSeq" id="WP_091408077.1">
    <property type="nucleotide sequence ID" value="NZ_FOAB01000003.1"/>
</dbReference>
<keyword evidence="10" id="KW-1185">Reference proteome</keyword>
<keyword evidence="2" id="KW-1003">Cell membrane</keyword>
<accession>A0A1H7NKH4</accession>
<evidence type="ECO:0000256" key="5">
    <source>
        <dbReference type="ARBA" id="ARBA00023136"/>
    </source>
</evidence>